<reference evidence="2 3" key="1">
    <citation type="submission" date="2021-08" db="EMBL/GenBank/DDBJ databases">
        <title>The highly contiguous genome resource for Trichoderma semiorbis FJ059, a fungal antagonistic to plant pathogens.</title>
        <authorList>
            <person name="Liu T."/>
        </authorList>
    </citation>
    <scope>NUCLEOTIDE SEQUENCE [LARGE SCALE GENOMIC DNA]</scope>
    <source>
        <strain evidence="2 3">FJ059</strain>
    </source>
</reference>
<dbReference type="AlphaFoldDB" id="A0A9P8HZ84"/>
<accession>A0A9P8HZ84</accession>
<comment type="caution">
    <text evidence="2">The sequence shown here is derived from an EMBL/GenBank/DDBJ whole genome shotgun (WGS) entry which is preliminary data.</text>
</comment>
<proteinExistence type="predicted"/>
<name>A0A9P8HZ84_9HYPO</name>
<organism evidence="2 3">
    <name type="scientific">Trichoderma semiorbis</name>
    <dbReference type="NCBI Taxonomy" id="1491008"/>
    <lineage>
        <taxon>Eukaryota</taxon>
        <taxon>Fungi</taxon>
        <taxon>Dikarya</taxon>
        <taxon>Ascomycota</taxon>
        <taxon>Pezizomycotina</taxon>
        <taxon>Sordariomycetes</taxon>
        <taxon>Hypocreomycetidae</taxon>
        <taxon>Hypocreales</taxon>
        <taxon>Hypocreaceae</taxon>
        <taxon>Trichoderma</taxon>
    </lineage>
</organism>
<dbReference type="Proteomes" id="UP000826573">
    <property type="component" value="Unassembled WGS sequence"/>
</dbReference>
<sequence length="71" mass="7674">MRGIQYSIRLPVPAPIDNRKFAAVTAVSRLASVPHSGTPKPSERLASSFHGSDLTGSALRNIDSRLETKSR</sequence>
<evidence type="ECO:0000313" key="3">
    <source>
        <dbReference type="Proteomes" id="UP000826573"/>
    </source>
</evidence>
<feature type="region of interest" description="Disordered" evidence="1">
    <location>
        <begin position="32"/>
        <end position="71"/>
    </location>
</feature>
<evidence type="ECO:0000256" key="1">
    <source>
        <dbReference type="SAM" id="MobiDB-lite"/>
    </source>
</evidence>
<keyword evidence="3" id="KW-1185">Reference proteome</keyword>
<evidence type="ECO:0000313" key="2">
    <source>
        <dbReference type="EMBL" id="KAH0532650.1"/>
    </source>
</evidence>
<protein>
    <submittedName>
        <fullName evidence="2">Uncharacterized protein</fullName>
    </submittedName>
</protein>
<dbReference type="EMBL" id="JAIMJC010000001">
    <property type="protein sequence ID" value="KAH0532650.1"/>
    <property type="molecule type" value="Genomic_DNA"/>
</dbReference>
<gene>
    <name evidence="2" type="ORF">TsFJ059_001314</name>
</gene>
<feature type="compositionally biased region" description="Basic and acidic residues" evidence="1">
    <location>
        <begin position="62"/>
        <end position="71"/>
    </location>
</feature>